<accession>A0A069S1U3</accession>
<sequence length="453" mass="51077">MKQWFKIPSLKKSNKDMYSDATYHGKDDGGNFIYVPKWVENLFYGNRGNIDFDMSTVEGKSRALHECWPFAMVLDHCGRMMQNGRYYVTDINGNEKRSFKDIVTLLNRPNVIQSGRSFIKQVEISLKCFGFCPIYTLRALKSDLPKSMMVIPPELFYMESLGKSPFTQTELSSISKRVYIRWGNENIELGDEEYFVIYDSIMDIPSNNGGRITFHSPVDALSTHTRNYMAQLIGRGNLIVNGGPKGILYGNDTTDVGNAAITPSESKKLQDDFKRKYGIVHKLYEIMVTPKKLGWITLGSNTDQLKLHEEDKACLEAIAQTIGFDPNLIIQGSTYDNSSQAKKAAYQDLIIPDSESITEALTNAICKDRAIIKMDFTHVPCLQKDMKELADALSTASNAVASLYNNRLITFEEARTEMSNFTDIDPDNPKGEFKSEINNDGDKQIQKQAGEAV</sequence>
<feature type="compositionally biased region" description="Basic and acidic residues" evidence="1">
    <location>
        <begin position="427"/>
        <end position="445"/>
    </location>
</feature>
<organism evidence="2 3">
    <name type="scientific">Phocaeicola vulgatus str. 3975 RP4</name>
    <dbReference type="NCBI Taxonomy" id="1339352"/>
    <lineage>
        <taxon>Bacteria</taxon>
        <taxon>Pseudomonadati</taxon>
        <taxon>Bacteroidota</taxon>
        <taxon>Bacteroidia</taxon>
        <taxon>Bacteroidales</taxon>
        <taxon>Bacteroidaceae</taxon>
        <taxon>Phocaeicola</taxon>
    </lineage>
</organism>
<dbReference type="Pfam" id="PF04860">
    <property type="entry name" value="Phage_portal"/>
    <property type="match status" value="1"/>
</dbReference>
<name>A0A069S1U3_PHOVU</name>
<evidence type="ECO:0000256" key="1">
    <source>
        <dbReference type="SAM" id="MobiDB-lite"/>
    </source>
</evidence>
<dbReference type="RefSeq" id="WP_260300164.1">
    <property type="nucleotide sequence ID" value="NZ_JNHM01000179.1"/>
</dbReference>
<dbReference type="Proteomes" id="UP000027661">
    <property type="component" value="Unassembled WGS sequence"/>
</dbReference>
<gene>
    <name evidence="2" type="ORF">M099_4612</name>
</gene>
<dbReference type="InterPro" id="IPR006944">
    <property type="entry name" value="Phage/GTA_portal"/>
</dbReference>
<comment type="caution">
    <text evidence="2">The sequence shown here is derived from an EMBL/GenBank/DDBJ whole genome shotgun (WGS) entry which is preliminary data.</text>
</comment>
<proteinExistence type="predicted"/>
<evidence type="ECO:0000313" key="2">
    <source>
        <dbReference type="EMBL" id="KDS43202.1"/>
    </source>
</evidence>
<feature type="region of interest" description="Disordered" evidence="1">
    <location>
        <begin position="420"/>
        <end position="453"/>
    </location>
</feature>
<protein>
    <submittedName>
        <fullName evidence="2">Phage portal family protein</fullName>
    </submittedName>
</protein>
<dbReference type="AlphaFoldDB" id="A0A069S1U3"/>
<dbReference type="EMBL" id="JNHM01000179">
    <property type="protein sequence ID" value="KDS43202.1"/>
    <property type="molecule type" value="Genomic_DNA"/>
</dbReference>
<evidence type="ECO:0000313" key="3">
    <source>
        <dbReference type="Proteomes" id="UP000027661"/>
    </source>
</evidence>
<dbReference type="PATRIC" id="fig|1339352.3.peg.4319"/>
<reference evidence="2 3" key="1">
    <citation type="submission" date="2014-04" db="EMBL/GenBank/DDBJ databases">
        <authorList>
            <person name="Sears C."/>
            <person name="Carroll K."/>
            <person name="Sack B.R."/>
            <person name="Qadri F."/>
            <person name="Myers L.L."/>
            <person name="Chung G.-T."/>
            <person name="Escheverria P."/>
            <person name="Fraser C.M."/>
            <person name="Sadzewicz L."/>
            <person name="Shefchek K.A."/>
            <person name="Tallon L."/>
            <person name="Das S.P."/>
            <person name="Daugherty S."/>
            <person name="Mongodin E.F."/>
        </authorList>
    </citation>
    <scope>NUCLEOTIDE SEQUENCE [LARGE SCALE GENOMIC DNA]</scope>
    <source>
        <strain evidence="2 3">3975 RP4</strain>
    </source>
</reference>